<dbReference type="InterPro" id="IPR001509">
    <property type="entry name" value="Epimerase_deHydtase"/>
</dbReference>
<evidence type="ECO:0000313" key="4">
    <source>
        <dbReference type="Proteomes" id="UP000010523"/>
    </source>
</evidence>
<dbReference type="Proteomes" id="UP000010523">
    <property type="component" value="Unassembled WGS sequence"/>
</dbReference>
<dbReference type="PATRIC" id="fig|997296.3.peg.3491"/>
<dbReference type="PANTHER" id="PTHR43574">
    <property type="entry name" value="EPIMERASE-RELATED"/>
    <property type="match status" value="1"/>
</dbReference>
<sequence length="316" mass="35742">MKVLITGGAGFIGSHLAQHLLKKRYEIFIIDCLHSYYSPKRKKQHLKKIQELGSFQFFDVNLLDREKTMALFRQISPEAVIHLAALPGVAYSISNPLEYVDYDIKATINVLKASGESKANQVIFASSSSVYGNQQKIPFREDMASGKVISPYAASKHAAESFCHVYEDLYGFKVKILRFFTVYGPWQRPDMAIASFIKKLLRHEEITVFGKGSIRDYTYIDDIVNGICLAMTKLDQSEILNLGSGNAISMEMLLSDLKQFFPNMKVNLEAERKGDVYATWADISKANQLLGYQPQVDFKTGLLKTVEWAKKNENLL</sequence>
<dbReference type="Gene3D" id="3.90.25.10">
    <property type="entry name" value="UDP-galactose 4-epimerase, domain 1"/>
    <property type="match status" value="1"/>
</dbReference>
<dbReference type="InterPro" id="IPR036291">
    <property type="entry name" value="NAD(P)-bd_dom_sf"/>
</dbReference>
<dbReference type="OrthoDB" id="9811743at2"/>
<reference evidence="3 4" key="1">
    <citation type="journal article" date="2012" name="Appl. Environ. Microbiol.">
        <title>Genome Sequence of Thermotolerant Bacillus methanolicus: Features and Regulation Related to Methylotrophy and Production of L-Lysine and L-Glutamate from Methanol.</title>
        <authorList>
            <person name="Heggeset T.M."/>
            <person name="Krog A."/>
            <person name="Balzer S."/>
            <person name="Wentzel A."/>
            <person name="Ellingsen T.E."/>
            <person name="Brautaset T."/>
        </authorList>
    </citation>
    <scope>NUCLEOTIDE SEQUENCE [LARGE SCALE GENOMIC DNA]</scope>
    <source>
        <strain evidence="3 4">PB1</strain>
    </source>
</reference>
<evidence type="ECO:0000313" key="3">
    <source>
        <dbReference type="EMBL" id="EIJ79193.1"/>
    </source>
</evidence>
<keyword evidence="1" id="KW-0520">NAD</keyword>
<dbReference type="eggNOG" id="COG0451">
    <property type="taxonomic scope" value="Bacteria"/>
</dbReference>
<accession>I3DY72</accession>
<keyword evidence="4" id="KW-1185">Reference proteome</keyword>
<dbReference type="RefSeq" id="WP_004438719.1">
    <property type="nucleotide sequence ID" value="NZ_AFEU01000003.1"/>
</dbReference>
<gene>
    <name evidence="3" type="ORF">PB1_16589</name>
</gene>
<comment type="caution">
    <text evidence="3">The sequence shown here is derived from an EMBL/GenBank/DDBJ whole genome shotgun (WGS) entry which is preliminary data.</text>
</comment>
<dbReference type="STRING" id="997296.PB1_16589"/>
<dbReference type="EMBL" id="AFEU01000003">
    <property type="protein sequence ID" value="EIJ79193.1"/>
    <property type="molecule type" value="Genomic_DNA"/>
</dbReference>
<dbReference type="Gene3D" id="3.40.50.720">
    <property type="entry name" value="NAD(P)-binding Rossmann-like Domain"/>
    <property type="match status" value="1"/>
</dbReference>
<dbReference type="PRINTS" id="PR01713">
    <property type="entry name" value="NUCEPIMERASE"/>
</dbReference>
<evidence type="ECO:0000259" key="2">
    <source>
        <dbReference type="Pfam" id="PF01370"/>
    </source>
</evidence>
<organism evidence="3 4">
    <name type="scientific">Bacillus methanolicus PB1</name>
    <dbReference type="NCBI Taxonomy" id="997296"/>
    <lineage>
        <taxon>Bacteria</taxon>
        <taxon>Bacillati</taxon>
        <taxon>Bacillota</taxon>
        <taxon>Bacilli</taxon>
        <taxon>Bacillales</taxon>
        <taxon>Bacillaceae</taxon>
        <taxon>Bacillus</taxon>
    </lineage>
</organism>
<name>I3DY72_BACMT</name>
<evidence type="ECO:0000256" key="1">
    <source>
        <dbReference type="ARBA" id="ARBA00023027"/>
    </source>
</evidence>
<protein>
    <submittedName>
        <fullName evidence="3">NAD-dependent epimerase/dehydratase</fullName>
    </submittedName>
</protein>
<feature type="domain" description="NAD-dependent epimerase/dehydratase" evidence="2">
    <location>
        <begin position="3"/>
        <end position="243"/>
    </location>
</feature>
<proteinExistence type="predicted"/>
<dbReference type="SUPFAM" id="SSF51735">
    <property type="entry name" value="NAD(P)-binding Rossmann-fold domains"/>
    <property type="match status" value="1"/>
</dbReference>
<dbReference type="AlphaFoldDB" id="I3DY72"/>
<dbReference type="Pfam" id="PF01370">
    <property type="entry name" value="Epimerase"/>
    <property type="match status" value="1"/>
</dbReference>